<reference evidence="1 2" key="1">
    <citation type="submission" date="2016-12" db="EMBL/GenBank/DDBJ databases">
        <authorList>
            <person name="Song W.-J."/>
            <person name="Kurnit D.M."/>
        </authorList>
    </citation>
    <scope>NUCLEOTIDE SEQUENCE [LARGE SCALE GENOMIC DNA]</scope>
    <source>
        <strain evidence="1 2">DSM 11393</strain>
    </source>
</reference>
<sequence length="268" mass="31493">MFINRYIIKKVFLYLIVWVIVAIGTNQAIAQTQSNNKRQPTINPEQQTVNNNLKEDIAWNLFEYSEVLAGNQPEWQYYAKLWEDIQQKEKNNPSFFKTDSNKAKQGSRLPLPYAENWLYILKKSPQMDKKTILRTINGFFNRQKRGNDNKLFQQDEHWSTPTEFSTIGGDCEDFAIAKYYALRAVNFKPQELRIVIVEMFNHPVRHAFLVARVDNINFVLDNNTKPANLIIPDTQLKNKYKPLWSFNEQNAWQHFKTNNKNAVTSPSQ</sequence>
<proteinExistence type="predicted"/>
<dbReference type="InterPro" id="IPR010319">
    <property type="entry name" value="Transglutaminase-like_Cys_pept"/>
</dbReference>
<dbReference type="Gene3D" id="3.10.620.30">
    <property type="match status" value="1"/>
</dbReference>
<gene>
    <name evidence="1" type="ORF">SAMN02745728_01156</name>
</gene>
<dbReference type="PANTHER" id="PTHR39327:SF1">
    <property type="entry name" value="BLR5470 PROTEIN"/>
    <property type="match status" value="1"/>
</dbReference>
<evidence type="ECO:0000313" key="1">
    <source>
        <dbReference type="EMBL" id="SHN60755.1"/>
    </source>
</evidence>
<dbReference type="RefSeq" id="WP_072696841.1">
    <property type="nucleotide sequence ID" value="NZ_FRDI01000004.1"/>
</dbReference>
<dbReference type="AlphaFoldDB" id="A0A1M7SQL0"/>
<evidence type="ECO:0000313" key="2">
    <source>
        <dbReference type="Proteomes" id="UP000186469"/>
    </source>
</evidence>
<dbReference type="Proteomes" id="UP000186469">
    <property type="component" value="Unassembled WGS sequence"/>
</dbReference>
<dbReference type="OrthoDB" id="5401788at2"/>
<dbReference type="PANTHER" id="PTHR39327">
    <property type="match status" value="1"/>
</dbReference>
<dbReference type="Pfam" id="PF06035">
    <property type="entry name" value="Peptidase_C93"/>
    <property type="match status" value="1"/>
</dbReference>
<dbReference type="EMBL" id="FRDI01000004">
    <property type="protein sequence ID" value="SHN60755.1"/>
    <property type="molecule type" value="Genomic_DNA"/>
</dbReference>
<organism evidence="1 2">
    <name type="scientific">Desulfovibrio litoralis DSM 11393</name>
    <dbReference type="NCBI Taxonomy" id="1121455"/>
    <lineage>
        <taxon>Bacteria</taxon>
        <taxon>Pseudomonadati</taxon>
        <taxon>Thermodesulfobacteriota</taxon>
        <taxon>Desulfovibrionia</taxon>
        <taxon>Desulfovibrionales</taxon>
        <taxon>Desulfovibrionaceae</taxon>
        <taxon>Desulfovibrio</taxon>
    </lineage>
</organism>
<name>A0A1M7SQL0_9BACT</name>
<protein>
    <submittedName>
        <fullName evidence="1">Transglutaminase-like cysteine proteinase BTLCP</fullName>
    </submittedName>
</protein>
<dbReference type="STRING" id="1121455.SAMN02745728_01156"/>
<keyword evidence="2" id="KW-1185">Reference proteome</keyword>
<accession>A0A1M7SQL0</accession>